<gene>
    <name evidence="2" type="ORF">NBR_LOCUS20453</name>
</gene>
<evidence type="ECO:0000313" key="4">
    <source>
        <dbReference type="WBParaSite" id="NBR_0002045201-mRNA-1"/>
    </source>
</evidence>
<accession>A0A0N4YT80</accession>
<dbReference type="InterPro" id="IPR041679">
    <property type="entry name" value="DNA2/NAM7-like_C"/>
</dbReference>
<dbReference type="WBParaSite" id="NBR_0002045201-mRNA-1">
    <property type="protein sequence ID" value="NBR_0002045201-mRNA-1"/>
    <property type="gene ID" value="NBR_0002045201"/>
</dbReference>
<feature type="domain" description="DNA2/NAM7 helicase-like C-terminal" evidence="1">
    <location>
        <begin position="48"/>
        <end position="120"/>
    </location>
</feature>
<organism evidence="4">
    <name type="scientific">Nippostrongylus brasiliensis</name>
    <name type="common">Rat hookworm</name>
    <dbReference type="NCBI Taxonomy" id="27835"/>
    <lineage>
        <taxon>Eukaryota</taxon>
        <taxon>Metazoa</taxon>
        <taxon>Ecdysozoa</taxon>
        <taxon>Nematoda</taxon>
        <taxon>Chromadorea</taxon>
        <taxon>Rhabditida</taxon>
        <taxon>Rhabditina</taxon>
        <taxon>Rhabditomorpha</taxon>
        <taxon>Strongyloidea</taxon>
        <taxon>Heligmosomidae</taxon>
        <taxon>Nippostrongylus</taxon>
    </lineage>
</organism>
<dbReference type="Proteomes" id="UP000271162">
    <property type="component" value="Unassembled WGS sequence"/>
</dbReference>
<proteinExistence type="predicted"/>
<reference evidence="4" key="1">
    <citation type="submission" date="2017-02" db="UniProtKB">
        <authorList>
            <consortium name="WormBaseParasite"/>
        </authorList>
    </citation>
    <scope>IDENTIFICATION</scope>
</reference>
<dbReference type="Gene3D" id="3.40.50.300">
    <property type="entry name" value="P-loop containing nucleotide triphosphate hydrolases"/>
    <property type="match status" value="1"/>
</dbReference>
<dbReference type="AlphaFoldDB" id="A0A0N4YT80"/>
<sequence>MGQPELWLTVSPKEYAGGRFRASWITCRKRDKRRAKDYTRKMSEKHPVARRLLSVGVPPTGMRVITFYKEQTLRSVPLLRDLGVYLATVDSIQGREMDVVIVLTTKTATATEASEFLDDHH</sequence>
<dbReference type="Pfam" id="PF13087">
    <property type="entry name" value="AAA_12"/>
    <property type="match status" value="1"/>
</dbReference>
<evidence type="ECO:0000313" key="2">
    <source>
        <dbReference type="EMBL" id="VDL84190.1"/>
    </source>
</evidence>
<dbReference type="InterPro" id="IPR027417">
    <property type="entry name" value="P-loop_NTPase"/>
</dbReference>
<name>A0A0N4YT80_NIPBR</name>
<keyword evidence="3" id="KW-1185">Reference proteome</keyword>
<evidence type="ECO:0000259" key="1">
    <source>
        <dbReference type="Pfam" id="PF13087"/>
    </source>
</evidence>
<protein>
    <submittedName>
        <fullName evidence="4">AAA_12 domain-containing protein</fullName>
    </submittedName>
</protein>
<reference evidence="2 3" key="2">
    <citation type="submission" date="2018-11" db="EMBL/GenBank/DDBJ databases">
        <authorList>
            <consortium name="Pathogen Informatics"/>
        </authorList>
    </citation>
    <scope>NUCLEOTIDE SEQUENCE [LARGE SCALE GENOMIC DNA]</scope>
</reference>
<dbReference type="EMBL" id="UYSL01025155">
    <property type="protein sequence ID" value="VDL84190.1"/>
    <property type="molecule type" value="Genomic_DNA"/>
</dbReference>
<evidence type="ECO:0000313" key="3">
    <source>
        <dbReference type="Proteomes" id="UP000271162"/>
    </source>
</evidence>